<organism evidence="7 8">
    <name type="scientific">Dorea acetigenes</name>
    <dbReference type="NCBI Taxonomy" id="2981787"/>
    <lineage>
        <taxon>Bacteria</taxon>
        <taxon>Bacillati</taxon>
        <taxon>Bacillota</taxon>
        <taxon>Clostridia</taxon>
        <taxon>Lachnospirales</taxon>
        <taxon>Lachnospiraceae</taxon>
        <taxon>Dorea</taxon>
    </lineage>
</organism>
<dbReference type="CDD" id="cd00367">
    <property type="entry name" value="PTS-HPr_like"/>
    <property type="match status" value="1"/>
</dbReference>
<dbReference type="EMBL" id="JAOQJU010000035">
    <property type="protein sequence ID" value="MCU6688076.1"/>
    <property type="molecule type" value="Genomic_DNA"/>
</dbReference>
<dbReference type="InterPro" id="IPR050399">
    <property type="entry name" value="HPr"/>
</dbReference>
<evidence type="ECO:0000256" key="3">
    <source>
        <dbReference type="ARBA" id="ARBA00020422"/>
    </source>
</evidence>
<evidence type="ECO:0000259" key="6">
    <source>
        <dbReference type="PROSITE" id="PS51350"/>
    </source>
</evidence>
<dbReference type="InterPro" id="IPR035895">
    <property type="entry name" value="HPr-like_sf"/>
</dbReference>
<keyword evidence="5" id="KW-0598">Phosphotransferase system</keyword>
<keyword evidence="4" id="KW-0963">Cytoplasm</keyword>
<sequence>MVSQKITIKNPSGLHARPASILAQAAGKCSSNVIIVYGEKRIQVKSILNIMAAAIKCGTEVELQCTGETEEEDLKTLVTLIESGLGE</sequence>
<dbReference type="NCBIfam" id="TIGR01003">
    <property type="entry name" value="PTS_HPr_family"/>
    <property type="match status" value="1"/>
</dbReference>
<dbReference type="InterPro" id="IPR001020">
    <property type="entry name" value="PTS_HPr_His_P_site"/>
</dbReference>
<proteinExistence type="predicted"/>
<comment type="subcellular location">
    <subcellularLocation>
        <location evidence="2">Cytoplasm</location>
    </subcellularLocation>
</comment>
<dbReference type="Proteomes" id="UP001652431">
    <property type="component" value="Unassembled WGS sequence"/>
</dbReference>
<protein>
    <recommendedName>
        <fullName evidence="3">Phosphocarrier protein HPr</fullName>
    </recommendedName>
</protein>
<dbReference type="PANTHER" id="PTHR33705:SF2">
    <property type="entry name" value="PHOSPHOCARRIER PROTEIN NPR"/>
    <property type="match status" value="1"/>
</dbReference>
<keyword evidence="8" id="KW-1185">Reference proteome</keyword>
<name>A0ABT2RRM8_9FIRM</name>
<comment type="function">
    <text evidence="1">General (non sugar-specific) component of the phosphoenolpyruvate-dependent sugar phosphotransferase system (sugar PTS). This major carbohydrate active-transport system catalyzes the phosphorylation of incoming sugar substrates concomitantly with their translocation across the cell membrane. The phosphoryl group from phosphoenolpyruvate (PEP) is transferred to the phosphoryl carrier protein HPr by enzyme I. Phospho-HPr then transfers it to the PTS EIIA domain.</text>
</comment>
<evidence type="ECO:0000313" key="7">
    <source>
        <dbReference type="EMBL" id="MCU6688076.1"/>
    </source>
</evidence>
<dbReference type="Pfam" id="PF00381">
    <property type="entry name" value="PTS-HPr"/>
    <property type="match status" value="1"/>
</dbReference>
<evidence type="ECO:0000256" key="1">
    <source>
        <dbReference type="ARBA" id="ARBA00003681"/>
    </source>
</evidence>
<dbReference type="RefSeq" id="WP_158371966.1">
    <property type="nucleotide sequence ID" value="NZ_JAOQJU010000035.1"/>
</dbReference>
<evidence type="ECO:0000256" key="2">
    <source>
        <dbReference type="ARBA" id="ARBA00004496"/>
    </source>
</evidence>
<comment type="caution">
    <text evidence="7">The sequence shown here is derived from an EMBL/GenBank/DDBJ whole genome shotgun (WGS) entry which is preliminary data.</text>
</comment>
<dbReference type="PANTHER" id="PTHR33705">
    <property type="entry name" value="PHOSPHOCARRIER PROTEIN HPR"/>
    <property type="match status" value="1"/>
</dbReference>
<dbReference type="InterPro" id="IPR000032">
    <property type="entry name" value="HPr-like"/>
</dbReference>
<gene>
    <name evidence="7" type="ORF">OCV99_16375</name>
</gene>
<feature type="domain" description="HPr" evidence="6">
    <location>
        <begin position="1"/>
        <end position="87"/>
    </location>
</feature>
<dbReference type="PRINTS" id="PR00107">
    <property type="entry name" value="PHOSPHOCPHPR"/>
</dbReference>
<dbReference type="Gene3D" id="3.30.1340.10">
    <property type="entry name" value="HPr-like"/>
    <property type="match status" value="1"/>
</dbReference>
<dbReference type="PROSITE" id="PS51350">
    <property type="entry name" value="PTS_HPR_DOM"/>
    <property type="match status" value="1"/>
</dbReference>
<reference evidence="7 8" key="1">
    <citation type="journal article" date="2021" name="ISME Commun">
        <title>Automated analysis of genomic sequences facilitates high-throughput and comprehensive description of bacteria.</title>
        <authorList>
            <person name="Hitch T.C.A."/>
        </authorList>
    </citation>
    <scope>NUCLEOTIDE SEQUENCE [LARGE SCALE GENOMIC DNA]</scope>
    <source>
        <strain evidence="7 8">Sanger_03</strain>
    </source>
</reference>
<evidence type="ECO:0000256" key="5">
    <source>
        <dbReference type="ARBA" id="ARBA00022683"/>
    </source>
</evidence>
<dbReference type="SUPFAM" id="SSF55594">
    <property type="entry name" value="HPr-like"/>
    <property type="match status" value="1"/>
</dbReference>
<dbReference type="PROSITE" id="PS00369">
    <property type="entry name" value="PTS_HPR_HIS"/>
    <property type="match status" value="1"/>
</dbReference>
<accession>A0ABT2RRM8</accession>
<evidence type="ECO:0000313" key="8">
    <source>
        <dbReference type="Proteomes" id="UP001652431"/>
    </source>
</evidence>
<evidence type="ECO:0000256" key="4">
    <source>
        <dbReference type="ARBA" id="ARBA00022490"/>
    </source>
</evidence>